<dbReference type="InterPro" id="IPR036388">
    <property type="entry name" value="WH-like_DNA-bd_sf"/>
</dbReference>
<dbReference type="EMBL" id="CATNWA010015323">
    <property type="protein sequence ID" value="CAI9581930.1"/>
    <property type="molecule type" value="Genomic_DNA"/>
</dbReference>
<accession>A0ABN9EAJ8</accession>
<name>A0ABN9EAJ8_9NEOB</name>
<comment type="caution">
    <text evidence="1">The sequence shown here is derived from an EMBL/GenBank/DDBJ whole genome shotgun (WGS) entry which is preliminary data.</text>
</comment>
<reference evidence="1" key="1">
    <citation type="submission" date="2023-05" db="EMBL/GenBank/DDBJ databases">
        <authorList>
            <person name="Stuckert A."/>
        </authorList>
    </citation>
    <scope>NUCLEOTIDE SEQUENCE</scope>
</reference>
<dbReference type="Gene3D" id="1.10.10.10">
    <property type="entry name" value="Winged helix-like DNA-binding domain superfamily/Winged helix DNA-binding domain"/>
    <property type="match status" value="1"/>
</dbReference>
<feature type="non-terminal residue" evidence="1">
    <location>
        <position position="1"/>
    </location>
</feature>
<dbReference type="Proteomes" id="UP001162483">
    <property type="component" value="Unassembled WGS sequence"/>
</dbReference>
<evidence type="ECO:0000313" key="1">
    <source>
        <dbReference type="EMBL" id="CAI9581930.1"/>
    </source>
</evidence>
<sequence length="112" mass="12686">NKFIHEISLLPNISQSTVSGIIAKWKQLGTTSSQPRSGRPRKMTEWGQRMLKRTVRRYHQLFAESIAKDLQTPCGLQISTTIVHRELCGMGFHGRIATSKPCIPKCNAKHQM</sequence>
<protein>
    <recommendedName>
        <fullName evidence="3">Transposase Tc1-like domain-containing protein</fullName>
    </recommendedName>
</protein>
<keyword evidence="2" id="KW-1185">Reference proteome</keyword>
<dbReference type="InterPro" id="IPR009057">
    <property type="entry name" value="Homeodomain-like_sf"/>
</dbReference>
<evidence type="ECO:0000313" key="2">
    <source>
        <dbReference type="Proteomes" id="UP001162483"/>
    </source>
</evidence>
<organism evidence="1 2">
    <name type="scientific">Staurois parvus</name>
    <dbReference type="NCBI Taxonomy" id="386267"/>
    <lineage>
        <taxon>Eukaryota</taxon>
        <taxon>Metazoa</taxon>
        <taxon>Chordata</taxon>
        <taxon>Craniata</taxon>
        <taxon>Vertebrata</taxon>
        <taxon>Euteleostomi</taxon>
        <taxon>Amphibia</taxon>
        <taxon>Batrachia</taxon>
        <taxon>Anura</taxon>
        <taxon>Neobatrachia</taxon>
        <taxon>Ranoidea</taxon>
        <taxon>Ranidae</taxon>
        <taxon>Staurois</taxon>
    </lineage>
</organism>
<feature type="non-terminal residue" evidence="1">
    <location>
        <position position="112"/>
    </location>
</feature>
<evidence type="ECO:0008006" key="3">
    <source>
        <dbReference type="Google" id="ProtNLM"/>
    </source>
</evidence>
<gene>
    <name evidence="1" type="ORF">SPARVUS_LOCUS9571745</name>
</gene>
<dbReference type="SUPFAM" id="SSF46689">
    <property type="entry name" value="Homeodomain-like"/>
    <property type="match status" value="1"/>
</dbReference>
<proteinExistence type="predicted"/>